<dbReference type="EMBL" id="HACG01023552">
    <property type="protein sequence ID" value="CEK70417.1"/>
    <property type="molecule type" value="Transcribed_RNA"/>
</dbReference>
<evidence type="ECO:0000313" key="2">
    <source>
        <dbReference type="EMBL" id="CEK70417.1"/>
    </source>
</evidence>
<name>A0A0B6ZPW3_9EUPU</name>
<feature type="region of interest" description="Disordered" evidence="1">
    <location>
        <begin position="15"/>
        <end position="38"/>
    </location>
</feature>
<proteinExistence type="predicted"/>
<feature type="non-terminal residue" evidence="2">
    <location>
        <position position="147"/>
    </location>
</feature>
<protein>
    <submittedName>
        <fullName evidence="2">Uncharacterized protein</fullName>
    </submittedName>
</protein>
<organism evidence="2">
    <name type="scientific">Arion vulgaris</name>
    <dbReference type="NCBI Taxonomy" id="1028688"/>
    <lineage>
        <taxon>Eukaryota</taxon>
        <taxon>Metazoa</taxon>
        <taxon>Spiralia</taxon>
        <taxon>Lophotrochozoa</taxon>
        <taxon>Mollusca</taxon>
        <taxon>Gastropoda</taxon>
        <taxon>Heterobranchia</taxon>
        <taxon>Euthyneura</taxon>
        <taxon>Panpulmonata</taxon>
        <taxon>Eupulmonata</taxon>
        <taxon>Stylommatophora</taxon>
        <taxon>Helicina</taxon>
        <taxon>Arionoidea</taxon>
        <taxon>Arionidae</taxon>
        <taxon>Arion</taxon>
    </lineage>
</organism>
<dbReference type="AlphaFoldDB" id="A0A0B6ZPW3"/>
<sequence length="147" mass="16985">MDLFFVPSQETISSQAHISQTGIETRPPNFGNTNQNGETTQIKQELDYRTLEGTYKDMKCPFFRDYMKQEVKQECEMVSDGNDLVKDSSMHNQNTGYLDCKPQDIASCSQHCHPIFKSDIFKADINMVKIKDDQLMNVRSNDEFEHC</sequence>
<evidence type="ECO:0000256" key="1">
    <source>
        <dbReference type="SAM" id="MobiDB-lite"/>
    </source>
</evidence>
<reference evidence="2" key="1">
    <citation type="submission" date="2014-12" db="EMBL/GenBank/DDBJ databases">
        <title>Insight into the proteome of Arion vulgaris.</title>
        <authorList>
            <person name="Aradska J."/>
            <person name="Bulat T."/>
            <person name="Smidak R."/>
            <person name="Sarate P."/>
            <person name="Gangsoo J."/>
            <person name="Sialana F."/>
            <person name="Bilban M."/>
            <person name="Lubec G."/>
        </authorList>
    </citation>
    <scope>NUCLEOTIDE SEQUENCE</scope>
    <source>
        <tissue evidence="2">Skin</tissue>
    </source>
</reference>
<gene>
    <name evidence="2" type="primary">ORF74040</name>
</gene>
<accession>A0A0B6ZPW3</accession>